<dbReference type="PROSITE" id="PS00178">
    <property type="entry name" value="AA_TRNA_LIGASE_I"/>
    <property type="match status" value="1"/>
</dbReference>
<comment type="caution">
    <text evidence="18">The sequence shown here is derived from an EMBL/GenBank/DDBJ whole genome shotgun (WGS) entry which is preliminary data.</text>
</comment>
<evidence type="ECO:0000313" key="19">
    <source>
        <dbReference type="Proteomes" id="UP000318359"/>
    </source>
</evidence>
<evidence type="ECO:0000256" key="1">
    <source>
        <dbReference type="ARBA" id="ARBA00003314"/>
    </source>
</evidence>
<dbReference type="NCBIfam" id="NF001100">
    <property type="entry name" value="PRK00133.1"/>
    <property type="match status" value="1"/>
</dbReference>
<keyword evidence="8 16" id="KW-0479">Metal-binding</keyword>
<dbReference type="NCBIfam" id="TIGR00399">
    <property type="entry name" value="metG_C_term"/>
    <property type="match status" value="1"/>
</dbReference>
<evidence type="ECO:0000256" key="9">
    <source>
        <dbReference type="ARBA" id="ARBA00022741"/>
    </source>
</evidence>
<evidence type="ECO:0000256" key="5">
    <source>
        <dbReference type="ARBA" id="ARBA00022490"/>
    </source>
</evidence>
<evidence type="ECO:0000256" key="14">
    <source>
        <dbReference type="ARBA" id="ARBA00023146"/>
    </source>
</evidence>
<feature type="domain" description="TRNA-binding" evidence="17">
    <location>
        <begin position="556"/>
        <end position="658"/>
    </location>
</feature>
<keyword evidence="13 16" id="KW-0648">Protein biosynthesis</keyword>
<evidence type="ECO:0000256" key="16">
    <source>
        <dbReference type="HAMAP-Rule" id="MF_00098"/>
    </source>
</evidence>
<evidence type="ECO:0000256" key="7">
    <source>
        <dbReference type="ARBA" id="ARBA00022598"/>
    </source>
</evidence>
<dbReference type="InterPro" id="IPR012340">
    <property type="entry name" value="NA-bd_OB-fold"/>
</dbReference>
<gene>
    <name evidence="16" type="primary">metG</name>
    <name evidence="18" type="ORF">EVB00_02400</name>
</gene>
<keyword evidence="9 16" id="KW-0547">Nucleotide-binding</keyword>
<dbReference type="GO" id="GO:0005524">
    <property type="term" value="F:ATP binding"/>
    <property type="evidence" value="ECO:0007669"/>
    <property type="project" value="UniProtKB-UniRule"/>
</dbReference>
<dbReference type="PANTHER" id="PTHR45765">
    <property type="entry name" value="METHIONINE--TRNA LIGASE"/>
    <property type="match status" value="1"/>
</dbReference>
<evidence type="ECO:0000256" key="8">
    <source>
        <dbReference type="ARBA" id="ARBA00022723"/>
    </source>
</evidence>
<dbReference type="InterPro" id="IPR033911">
    <property type="entry name" value="MetRS_core"/>
</dbReference>
<comment type="subcellular location">
    <subcellularLocation>
        <location evidence="2 16">Cytoplasm</location>
    </subcellularLocation>
</comment>
<name>A0A520M7M9_9GAMM</name>
<keyword evidence="12 16" id="KW-0694">RNA-binding</keyword>
<dbReference type="EC" id="6.1.1.10" evidence="16"/>
<dbReference type="CDD" id="cd07957">
    <property type="entry name" value="Anticodon_Ia_Met"/>
    <property type="match status" value="1"/>
</dbReference>
<evidence type="ECO:0000256" key="12">
    <source>
        <dbReference type="ARBA" id="ARBA00022884"/>
    </source>
</evidence>
<dbReference type="AlphaFoldDB" id="A0A520M7M9"/>
<keyword evidence="6 16" id="KW-0820">tRNA-binding</keyword>
<dbReference type="Pfam" id="PF08264">
    <property type="entry name" value="Anticodon_1"/>
    <property type="match status" value="1"/>
</dbReference>
<dbReference type="NCBIfam" id="TIGR00398">
    <property type="entry name" value="metG"/>
    <property type="match status" value="1"/>
</dbReference>
<dbReference type="GO" id="GO:0004825">
    <property type="term" value="F:methionine-tRNA ligase activity"/>
    <property type="evidence" value="ECO:0007669"/>
    <property type="project" value="UniProtKB-UniRule"/>
</dbReference>
<dbReference type="InterPro" id="IPR023458">
    <property type="entry name" value="Met-tRNA_ligase_1"/>
</dbReference>
<dbReference type="InterPro" id="IPR013155">
    <property type="entry name" value="M/V/L/I-tRNA-synth_anticd-bd"/>
</dbReference>
<comment type="subunit">
    <text evidence="4 16">Homodimer.</text>
</comment>
<dbReference type="SUPFAM" id="SSF50249">
    <property type="entry name" value="Nucleic acid-binding proteins"/>
    <property type="match status" value="1"/>
</dbReference>
<dbReference type="InterPro" id="IPR041872">
    <property type="entry name" value="Anticodon_Met"/>
</dbReference>
<dbReference type="GO" id="GO:0006431">
    <property type="term" value="P:methionyl-tRNA aminoacylation"/>
    <property type="evidence" value="ECO:0007669"/>
    <property type="project" value="UniProtKB-UniRule"/>
</dbReference>
<organism evidence="18 19">
    <name type="scientific">SAR86 cluster bacterium</name>
    <dbReference type="NCBI Taxonomy" id="2030880"/>
    <lineage>
        <taxon>Bacteria</taxon>
        <taxon>Pseudomonadati</taxon>
        <taxon>Pseudomonadota</taxon>
        <taxon>Gammaproteobacteria</taxon>
        <taxon>SAR86 cluster</taxon>
    </lineage>
</organism>
<dbReference type="Gene3D" id="2.20.28.20">
    <property type="entry name" value="Methionyl-tRNA synthetase, Zn-domain"/>
    <property type="match status" value="1"/>
</dbReference>
<proteinExistence type="inferred from homology"/>
<feature type="binding site" evidence="16">
    <location>
        <position position="332"/>
    </location>
    <ligand>
        <name>ATP</name>
        <dbReference type="ChEBI" id="CHEBI:30616"/>
    </ligand>
</feature>
<feature type="binding site" evidence="16">
    <location>
        <position position="148"/>
    </location>
    <ligand>
        <name>Zn(2+)</name>
        <dbReference type="ChEBI" id="CHEBI:29105"/>
    </ligand>
</feature>
<evidence type="ECO:0000256" key="13">
    <source>
        <dbReference type="ARBA" id="ARBA00022917"/>
    </source>
</evidence>
<dbReference type="HAMAP" id="MF_00098">
    <property type="entry name" value="Met_tRNA_synth_type1"/>
    <property type="match status" value="1"/>
</dbReference>
<dbReference type="SUPFAM" id="SSF57770">
    <property type="entry name" value="Methionyl-tRNA synthetase (MetRS), Zn-domain"/>
    <property type="match status" value="1"/>
</dbReference>
<dbReference type="GO" id="GO:0005829">
    <property type="term" value="C:cytosol"/>
    <property type="evidence" value="ECO:0007669"/>
    <property type="project" value="TreeGrafter"/>
</dbReference>
<evidence type="ECO:0000256" key="10">
    <source>
        <dbReference type="ARBA" id="ARBA00022833"/>
    </source>
</evidence>
<keyword evidence="14 16" id="KW-0030">Aminoacyl-tRNA synthetase</keyword>
<dbReference type="InterPro" id="IPR014729">
    <property type="entry name" value="Rossmann-like_a/b/a_fold"/>
</dbReference>
<keyword evidence="11 16" id="KW-0067">ATP-binding</keyword>
<dbReference type="GO" id="GO:0000049">
    <property type="term" value="F:tRNA binding"/>
    <property type="evidence" value="ECO:0007669"/>
    <property type="project" value="UniProtKB-UniRule"/>
</dbReference>
<keyword evidence="5 16" id="KW-0963">Cytoplasm</keyword>
<dbReference type="FunFam" id="2.20.28.20:FF:000001">
    <property type="entry name" value="Methionine--tRNA ligase"/>
    <property type="match status" value="1"/>
</dbReference>
<dbReference type="Proteomes" id="UP000318359">
    <property type="component" value="Unassembled WGS sequence"/>
</dbReference>
<dbReference type="GO" id="GO:0046872">
    <property type="term" value="F:metal ion binding"/>
    <property type="evidence" value="ECO:0007669"/>
    <property type="project" value="UniProtKB-KW"/>
</dbReference>
<feature type="binding site" evidence="16">
    <location>
        <position position="145"/>
    </location>
    <ligand>
        <name>Zn(2+)</name>
        <dbReference type="ChEBI" id="CHEBI:29105"/>
    </ligand>
</feature>
<dbReference type="PROSITE" id="PS50886">
    <property type="entry name" value="TRBD"/>
    <property type="match status" value="1"/>
</dbReference>
<comment type="similarity">
    <text evidence="3 16">Belongs to the class-I aminoacyl-tRNA synthetase family. MetG type 1 subfamily.</text>
</comment>
<dbReference type="Gene3D" id="3.40.50.620">
    <property type="entry name" value="HUPs"/>
    <property type="match status" value="1"/>
</dbReference>
<dbReference type="FunFam" id="2.40.50.140:FF:000042">
    <property type="entry name" value="Methionine--tRNA ligase"/>
    <property type="match status" value="1"/>
</dbReference>
<dbReference type="Pfam" id="PF01588">
    <property type="entry name" value="tRNA_bind"/>
    <property type="match status" value="1"/>
</dbReference>
<dbReference type="InterPro" id="IPR009080">
    <property type="entry name" value="tRNAsynth_Ia_anticodon-bd"/>
</dbReference>
<dbReference type="Gene3D" id="1.10.730.10">
    <property type="entry name" value="Isoleucyl-tRNA Synthetase, Domain 1"/>
    <property type="match status" value="1"/>
</dbReference>
<sequence>MNKQRKILVTHALPYANGPLHLGHLLESIQTDIWVRFQNQSGNECLFFCADDTHGTPVMLKAKELDISPESLVKNVQKDHINTYDLYNINFTNFHTTHSDENKKYSEEIYESSKEDNLISKKVVNQYFDTEEGIFLSDRFIKGECPKCSSEDQYGDGCEKCGATYNSKDLINPVSVISNSTPELRDSEHIFFDLPKKRKMLEGFLKKADIQTSVKNKLNEWMDDLRPWDISRDAPYFGFEIPNEKNKYFYVWLDAPIGYIASLANWASNNSKDINEYWSDKSDYEIVHFIGKDIAYFHCLFWPAILDSSNFKKPDSVYVHGFLTINGEKMSKSKGTGITTEDFAKHCDPELLRYYLASKLNDKVEDVDLNIEDLSQRINSDLVGKYLNIASRSSTFIEKNKGFLSSKVDKTLLKKIKNAADEIRHFYDSRQYSKAVRLIMDMADHTNKYINDKKPWKLSNNEAAEVATTATNAFRLITIYLSPILPKLTFEAFKLLGLDNQDYSNINDDLVSITINKYEPLLQRMEALTIEQFKNEEINMSNDENSNDVNTININQFMETDLRVAKIVNAEDIEDADKLIKLTLSVGDIGTKTVFAGIKSAYKKEDLLNKMVILVNNLAARKMKFGVSEGMVLASSDDNGGIFLISPDKGAKEGQKVK</sequence>
<accession>A0A520M7M9</accession>
<feature type="binding site" evidence="16">
    <location>
        <position position="161"/>
    </location>
    <ligand>
        <name>Zn(2+)</name>
        <dbReference type="ChEBI" id="CHEBI:29105"/>
    </ligand>
</feature>
<evidence type="ECO:0000256" key="15">
    <source>
        <dbReference type="ARBA" id="ARBA00047364"/>
    </source>
</evidence>
<dbReference type="EMBL" id="SHBM01000032">
    <property type="protein sequence ID" value="RZO17246.1"/>
    <property type="molecule type" value="Genomic_DNA"/>
</dbReference>
<evidence type="ECO:0000256" key="3">
    <source>
        <dbReference type="ARBA" id="ARBA00008258"/>
    </source>
</evidence>
<protein>
    <recommendedName>
        <fullName evidence="16">Methionine--tRNA ligase</fullName>
        <ecNumber evidence="16">6.1.1.10</ecNumber>
    </recommendedName>
    <alternativeName>
        <fullName evidence="16">Methionyl-tRNA synthetase</fullName>
        <shortName evidence="16">MetRS</shortName>
    </alternativeName>
</protein>
<dbReference type="InterPro" id="IPR002547">
    <property type="entry name" value="tRNA-bd_dom"/>
</dbReference>
<keyword evidence="7 16" id="KW-0436">Ligase</keyword>
<dbReference type="SUPFAM" id="SSF52374">
    <property type="entry name" value="Nucleotidylyl transferase"/>
    <property type="match status" value="1"/>
</dbReference>
<dbReference type="Pfam" id="PF09334">
    <property type="entry name" value="tRNA-synt_1g"/>
    <property type="match status" value="1"/>
</dbReference>
<dbReference type="InterPro" id="IPR001412">
    <property type="entry name" value="aa-tRNA-synth_I_CS"/>
</dbReference>
<evidence type="ECO:0000313" key="18">
    <source>
        <dbReference type="EMBL" id="RZO17246.1"/>
    </source>
</evidence>
<feature type="binding site" evidence="16">
    <location>
        <position position="158"/>
    </location>
    <ligand>
        <name>Zn(2+)</name>
        <dbReference type="ChEBI" id="CHEBI:29105"/>
    </ligand>
</feature>
<keyword evidence="10 16" id="KW-0862">Zinc</keyword>
<feature type="short sequence motif" description="'HIGH' region" evidence="16">
    <location>
        <begin position="14"/>
        <end position="24"/>
    </location>
</feature>
<evidence type="ECO:0000259" key="17">
    <source>
        <dbReference type="PROSITE" id="PS50886"/>
    </source>
</evidence>
<dbReference type="InterPro" id="IPR029038">
    <property type="entry name" value="MetRS_Zn"/>
</dbReference>
<dbReference type="InterPro" id="IPR004495">
    <property type="entry name" value="Met-tRNA-synth_bsu_C"/>
</dbReference>
<dbReference type="CDD" id="cd02800">
    <property type="entry name" value="tRNA_bind_EcMetRS_like"/>
    <property type="match status" value="1"/>
</dbReference>
<evidence type="ECO:0000256" key="11">
    <source>
        <dbReference type="ARBA" id="ARBA00022840"/>
    </source>
</evidence>
<comment type="catalytic activity">
    <reaction evidence="15 16">
        <text>tRNA(Met) + L-methionine + ATP = L-methionyl-tRNA(Met) + AMP + diphosphate</text>
        <dbReference type="Rhea" id="RHEA:13481"/>
        <dbReference type="Rhea" id="RHEA-COMP:9667"/>
        <dbReference type="Rhea" id="RHEA-COMP:9698"/>
        <dbReference type="ChEBI" id="CHEBI:30616"/>
        <dbReference type="ChEBI" id="CHEBI:33019"/>
        <dbReference type="ChEBI" id="CHEBI:57844"/>
        <dbReference type="ChEBI" id="CHEBI:78442"/>
        <dbReference type="ChEBI" id="CHEBI:78530"/>
        <dbReference type="ChEBI" id="CHEBI:456215"/>
        <dbReference type="EC" id="6.1.1.10"/>
    </reaction>
</comment>
<dbReference type="InterPro" id="IPR014758">
    <property type="entry name" value="Met-tRNA_synth"/>
</dbReference>
<comment type="cofactor">
    <cofactor evidence="16">
        <name>Zn(2+)</name>
        <dbReference type="ChEBI" id="CHEBI:29105"/>
    </cofactor>
    <text evidence="16">Binds 1 zinc ion per subunit.</text>
</comment>
<comment type="function">
    <text evidence="1 16">Is required not only for elongation of protein synthesis but also for the initiation of all mRNA translation through initiator tRNA(fMet) aminoacylation.</text>
</comment>
<feature type="short sequence motif" description="'KMSKS' region" evidence="16">
    <location>
        <begin position="329"/>
        <end position="333"/>
    </location>
</feature>
<dbReference type="PANTHER" id="PTHR45765:SF1">
    <property type="entry name" value="METHIONINE--TRNA LIGASE, CYTOPLASMIC"/>
    <property type="match status" value="1"/>
</dbReference>
<dbReference type="SUPFAM" id="SSF47323">
    <property type="entry name" value="Anticodon-binding domain of a subclass of class I aminoacyl-tRNA synthetases"/>
    <property type="match status" value="1"/>
</dbReference>
<evidence type="ECO:0000256" key="2">
    <source>
        <dbReference type="ARBA" id="ARBA00004496"/>
    </source>
</evidence>
<dbReference type="PRINTS" id="PR01041">
    <property type="entry name" value="TRNASYNTHMET"/>
</dbReference>
<dbReference type="Gene3D" id="2.40.50.140">
    <property type="entry name" value="Nucleic acid-binding proteins"/>
    <property type="match status" value="1"/>
</dbReference>
<reference evidence="18 19" key="1">
    <citation type="submission" date="2019-02" db="EMBL/GenBank/DDBJ databases">
        <title>Prokaryotic population dynamics and viral predation in marine succession experiment using metagenomics: the confinement effect.</title>
        <authorList>
            <person name="Haro-Moreno J.M."/>
            <person name="Rodriguez-Valera F."/>
            <person name="Lopez-Perez M."/>
        </authorList>
    </citation>
    <scope>NUCLEOTIDE SEQUENCE [LARGE SCALE GENOMIC DNA]</scope>
    <source>
        <strain evidence="18">MED-G167</strain>
    </source>
</reference>
<evidence type="ECO:0000256" key="6">
    <source>
        <dbReference type="ARBA" id="ARBA00022555"/>
    </source>
</evidence>
<evidence type="ECO:0000256" key="4">
    <source>
        <dbReference type="ARBA" id="ARBA00011738"/>
    </source>
</evidence>
<dbReference type="InterPro" id="IPR015413">
    <property type="entry name" value="Methionyl/Leucyl_tRNA_Synth"/>
</dbReference>